<dbReference type="STRING" id="1156394.T0PTL0"/>
<dbReference type="GO" id="GO:0004674">
    <property type="term" value="F:protein serine/threonine kinase activity"/>
    <property type="evidence" value="ECO:0007669"/>
    <property type="project" value="UniProtKB-KW"/>
</dbReference>
<dbReference type="Proteomes" id="UP000030762">
    <property type="component" value="Unassembled WGS sequence"/>
</dbReference>
<keyword evidence="2" id="KW-0808">Transferase</keyword>
<dbReference type="InParanoid" id="T0PTL0"/>
<dbReference type="GO" id="GO:0005524">
    <property type="term" value="F:ATP binding"/>
    <property type="evidence" value="ECO:0007669"/>
    <property type="project" value="UniProtKB-KW"/>
</dbReference>
<dbReference type="GeneID" id="19954083"/>
<evidence type="ECO:0000313" key="7">
    <source>
        <dbReference type="EMBL" id="EQC28844.1"/>
    </source>
</evidence>
<dbReference type="RefSeq" id="XP_008617661.1">
    <property type="nucleotide sequence ID" value="XM_008619439.1"/>
</dbReference>
<evidence type="ECO:0000256" key="3">
    <source>
        <dbReference type="ARBA" id="ARBA00022741"/>
    </source>
</evidence>
<name>T0PTL0_SAPDV</name>
<feature type="domain" description="Protein kinase" evidence="6">
    <location>
        <begin position="7"/>
        <end position="261"/>
    </location>
</feature>
<dbReference type="Pfam" id="PF00069">
    <property type="entry name" value="Pkinase"/>
    <property type="match status" value="1"/>
</dbReference>
<reference evidence="7 8" key="1">
    <citation type="submission" date="2012-04" db="EMBL/GenBank/DDBJ databases">
        <title>The Genome Sequence of Saprolegnia declina VS20.</title>
        <authorList>
            <consortium name="The Broad Institute Genome Sequencing Platform"/>
            <person name="Russ C."/>
            <person name="Nusbaum C."/>
            <person name="Tyler B."/>
            <person name="van West P."/>
            <person name="Dieguez-Uribeondo J."/>
            <person name="de Bruijn I."/>
            <person name="Tripathy S."/>
            <person name="Jiang R."/>
            <person name="Young S.K."/>
            <person name="Zeng Q."/>
            <person name="Gargeya S."/>
            <person name="Fitzgerald M."/>
            <person name="Haas B."/>
            <person name="Abouelleil A."/>
            <person name="Alvarado L."/>
            <person name="Arachchi H.M."/>
            <person name="Berlin A."/>
            <person name="Chapman S.B."/>
            <person name="Goldberg J."/>
            <person name="Griggs A."/>
            <person name="Gujja S."/>
            <person name="Hansen M."/>
            <person name="Howarth C."/>
            <person name="Imamovic A."/>
            <person name="Larimer J."/>
            <person name="McCowen C."/>
            <person name="Montmayeur A."/>
            <person name="Murphy C."/>
            <person name="Neiman D."/>
            <person name="Pearson M."/>
            <person name="Priest M."/>
            <person name="Roberts A."/>
            <person name="Saif S."/>
            <person name="Shea T."/>
            <person name="Sisk P."/>
            <person name="Sykes S."/>
            <person name="Wortman J."/>
            <person name="Nusbaum C."/>
            <person name="Birren B."/>
        </authorList>
    </citation>
    <scope>NUCLEOTIDE SEQUENCE [LARGE SCALE GENOMIC DNA]</scope>
    <source>
        <strain evidence="7 8">VS20</strain>
    </source>
</reference>
<dbReference type="PANTHER" id="PTHR24345">
    <property type="entry name" value="SERINE/THREONINE-PROTEIN KINASE PLK"/>
    <property type="match status" value="1"/>
</dbReference>
<evidence type="ECO:0000313" key="8">
    <source>
        <dbReference type="Proteomes" id="UP000030762"/>
    </source>
</evidence>
<protein>
    <submittedName>
        <fullName evidence="7">CAMK/CAMKL protein kinase</fullName>
    </submittedName>
</protein>
<keyword evidence="4 7" id="KW-0418">Kinase</keyword>
<accession>T0PTL0</accession>
<dbReference type="OrthoDB" id="60484at2759"/>
<dbReference type="FunFam" id="1.10.510.10:FF:000571">
    <property type="entry name" value="Maternal embryonic leucine zipper kinase"/>
    <property type="match status" value="1"/>
</dbReference>
<dbReference type="Gene3D" id="1.10.510.10">
    <property type="entry name" value="Transferase(Phosphotransferase) domain 1"/>
    <property type="match status" value="1"/>
</dbReference>
<dbReference type="InterPro" id="IPR011009">
    <property type="entry name" value="Kinase-like_dom_sf"/>
</dbReference>
<dbReference type="eggNOG" id="KOG0032">
    <property type="taxonomic scope" value="Eukaryota"/>
</dbReference>
<dbReference type="EMBL" id="JH767190">
    <property type="protein sequence ID" value="EQC28844.1"/>
    <property type="molecule type" value="Genomic_DNA"/>
</dbReference>
<sequence length="296" mass="32814">MSSMDRFIVQREIASVASGKVLLCTDKMTQKDVVVKRIRHTSGPEKAIHRHLSKLGGHEHVLQLLGDFTEAGYDHFVLEHCPKGELFDLVSRASRLEAPIALHYFEQIVAGVAFIHRRGYAHMDLSLENVLVDAQGAMKVIDFGLAVAIDRPQRNAVGKYFYMAPEMFTGATYDAAAADIWSLGIMLFIMLTGNPPFSQAVPSDAVFEYVANYGLRAIATSWKVDHLIPAATMDLLEQMLSIDPAGRPRIDDILAAVTPVVETKPHKAEKAAKHNHVRAFLKNVFSHSSKKVAVWQ</sequence>
<proteinExistence type="predicted"/>
<gene>
    <name evidence="7" type="ORF">SDRG_13356</name>
</gene>
<evidence type="ECO:0000256" key="1">
    <source>
        <dbReference type="ARBA" id="ARBA00022527"/>
    </source>
</evidence>
<dbReference type="OMA" id="APEINHY"/>
<evidence type="ECO:0000256" key="5">
    <source>
        <dbReference type="ARBA" id="ARBA00022840"/>
    </source>
</evidence>
<keyword evidence="3" id="KW-0547">Nucleotide-binding</keyword>
<organism evidence="7 8">
    <name type="scientific">Saprolegnia diclina (strain VS20)</name>
    <dbReference type="NCBI Taxonomy" id="1156394"/>
    <lineage>
        <taxon>Eukaryota</taxon>
        <taxon>Sar</taxon>
        <taxon>Stramenopiles</taxon>
        <taxon>Oomycota</taxon>
        <taxon>Saprolegniomycetes</taxon>
        <taxon>Saprolegniales</taxon>
        <taxon>Saprolegniaceae</taxon>
        <taxon>Saprolegnia</taxon>
    </lineage>
</organism>
<keyword evidence="5" id="KW-0067">ATP-binding</keyword>
<dbReference type="GO" id="GO:0005634">
    <property type="term" value="C:nucleus"/>
    <property type="evidence" value="ECO:0007669"/>
    <property type="project" value="TreeGrafter"/>
</dbReference>
<dbReference type="PROSITE" id="PS50011">
    <property type="entry name" value="PROTEIN_KINASE_DOM"/>
    <property type="match status" value="1"/>
</dbReference>
<dbReference type="PANTHER" id="PTHR24345:SF91">
    <property type="entry name" value="SERINE_THREONINE-PROTEIN KINASE PLK4"/>
    <property type="match status" value="1"/>
</dbReference>
<dbReference type="VEuPathDB" id="FungiDB:SDRG_13356"/>
<keyword evidence="1" id="KW-0723">Serine/threonine-protein kinase</keyword>
<dbReference type="InterPro" id="IPR000719">
    <property type="entry name" value="Prot_kinase_dom"/>
</dbReference>
<keyword evidence="8" id="KW-1185">Reference proteome</keyword>
<evidence type="ECO:0000259" key="6">
    <source>
        <dbReference type="PROSITE" id="PS50011"/>
    </source>
</evidence>
<evidence type="ECO:0000256" key="4">
    <source>
        <dbReference type="ARBA" id="ARBA00022777"/>
    </source>
</evidence>
<dbReference type="SUPFAM" id="SSF56112">
    <property type="entry name" value="Protein kinase-like (PK-like)"/>
    <property type="match status" value="1"/>
</dbReference>
<evidence type="ECO:0000256" key="2">
    <source>
        <dbReference type="ARBA" id="ARBA00022679"/>
    </source>
</evidence>
<dbReference type="AlphaFoldDB" id="T0PTL0"/>